<sequence length="199" mass="23887">LYKVQTMEDVDRETFELLNLILKIEADEAEIKPDDVDEDVSFPSFTQLNYNLLLSICENRKKVDIKFECDNISDNQWIEFRQKMFSREISLTSLDVLIDESIIDSLLSDLQGIEYTRNRKGMKFFSKEEEKTVIYNESTYEHSYSILFFDGLFLTEFHAFRDEERFNEDRFGLKMKWCENEEEVKKRKENYKIITAIKK</sequence>
<comment type="caution">
    <text evidence="1">The sequence shown here is derived from an EMBL/GenBank/DDBJ whole genome shotgun (WGS) entry which is preliminary data.</text>
</comment>
<reference evidence="1" key="1">
    <citation type="submission" date="2023-10" db="EMBL/GenBank/DDBJ databases">
        <title>Genome assembly of Pristionchus species.</title>
        <authorList>
            <person name="Yoshida K."/>
            <person name="Sommer R.J."/>
        </authorList>
    </citation>
    <scope>NUCLEOTIDE SEQUENCE</scope>
    <source>
        <strain evidence="1">RS5133</strain>
    </source>
</reference>
<evidence type="ECO:0000313" key="2">
    <source>
        <dbReference type="Proteomes" id="UP001432322"/>
    </source>
</evidence>
<accession>A0AAV5WAN2</accession>
<feature type="non-terminal residue" evidence="1">
    <location>
        <position position="1"/>
    </location>
</feature>
<dbReference type="AlphaFoldDB" id="A0AAV5WAN2"/>
<proteinExistence type="predicted"/>
<dbReference type="EMBL" id="BTSY01000005">
    <property type="protein sequence ID" value="GMT27876.1"/>
    <property type="molecule type" value="Genomic_DNA"/>
</dbReference>
<organism evidence="1 2">
    <name type="scientific">Pristionchus fissidentatus</name>
    <dbReference type="NCBI Taxonomy" id="1538716"/>
    <lineage>
        <taxon>Eukaryota</taxon>
        <taxon>Metazoa</taxon>
        <taxon>Ecdysozoa</taxon>
        <taxon>Nematoda</taxon>
        <taxon>Chromadorea</taxon>
        <taxon>Rhabditida</taxon>
        <taxon>Rhabditina</taxon>
        <taxon>Diplogasteromorpha</taxon>
        <taxon>Diplogasteroidea</taxon>
        <taxon>Neodiplogasteridae</taxon>
        <taxon>Pristionchus</taxon>
    </lineage>
</organism>
<keyword evidence="2" id="KW-1185">Reference proteome</keyword>
<evidence type="ECO:0008006" key="3">
    <source>
        <dbReference type="Google" id="ProtNLM"/>
    </source>
</evidence>
<protein>
    <recommendedName>
        <fullName evidence="3">DUF38 domain-containing protein</fullName>
    </recommendedName>
</protein>
<gene>
    <name evidence="1" type="ORF">PFISCL1PPCAC_19173</name>
</gene>
<evidence type="ECO:0000313" key="1">
    <source>
        <dbReference type="EMBL" id="GMT27876.1"/>
    </source>
</evidence>
<name>A0AAV5WAN2_9BILA</name>
<dbReference type="Proteomes" id="UP001432322">
    <property type="component" value="Unassembled WGS sequence"/>
</dbReference>